<keyword evidence="7" id="KW-0915">Sodium</keyword>
<sequence>MLRDTQTTVRTARVSTTSLVSTRATKLSASVSRAPQARFAKTVREIVGFALILKLVEDDCVDKATKRHKCRRRDKYATCEDRVNDYECQCSKQWRGRHCTVREELWVHLQRLNLYDDNTIAMLEEILDNPEMIHETVPFFLALMPSDNQTQISWEYGDLFEWASFEGNELSVKKDIKMWNAATLGNCFTFNHAAKEKFSLKYGGEREGFRALLKIQSEHYLPWIDTASLLVFVHSHTESVFGESVRFQAKPGGQTTIITSLSTFERLGGGYGKCVVDKSEVKSYYYKGDYTVDDAVFQACKCMDPRFPLKDGTKRCDLSEISCVSRITNEQGDPSNWPDCDCPLPCSSGQYNVHWSHLDLMDCNGTVCPAKDQVLISVQHSHMIQNTFREEPKVDFNKFIANLGGLLGILCGVCVITLIEFVFLLAHILYALIFMR</sequence>
<comment type="caution">
    <text evidence="18">The sequence shown here is derived from an EMBL/GenBank/DDBJ whole genome shotgun (WGS) entry which is preliminary data.</text>
</comment>
<keyword evidence="13 15" id="KW-0407">Ion channel</keyword>
<dbReference type="OrthoDB" id="5800348at2759"/>
<evidence type="ECO:0000256" key="13">
    <source>
        <dbReference type="ARBA" id="ARBA00023303"/>
    </source>
</evidence>
<evidence type="ECO:0000256" key="7">
    <source>
        <dbReference type="ARBA" id="ARBA00023053"/>
    </source>
</evidence>
<organism evidence="18 19">
    <name type="scientific">Steinernema carpocapsae</name>
    <name type="common">Entomopathogenic nematode</name>
    <dbReference type="NCBI Taxonomy" id="34508"/>
    <lineage>
        <taxon>Eukaryota</taxon>
        <taxon>Metazoa</taxon>
        <taxon>Ecdysozoa</taxon>
        <taxon>Nematoda</taxon>
        <taxon>Chromadorea</taxon>
        <taxon>Rhabditida</taxon>
        <taxon>Tylenchina</taxon>
        <taxon>Panagrolaimomorpha</taxon>
        <taxon>Strongyloidoidea</taxon>
        <taxon>Steinernematidae</taxon>
        <taxon>Steinernema</taxon>
    </lineage>
</organism>
<evidence type="ECO:0000256" key="6">
    <source>
        <dbReference type="ARBA" id="ARBA00022989"/>
    </source>
</evidence>
<dbReference type="PROSITE" id="PS00022">
    <property type="entry name" value="EGF_1"/>
    <property type="match status" value="1"/>
</dbReference>
<evidence type="ECO:0000259" key="17">
    <source>
        <dbReference type="PROSITE" id="PS50026"/>
    </source>
</evidence>
<dbReference type="Proteomes" id="UP000298663">
    <property type="component" value="Unassembled WGS sequence"/>
</dbReference>
<keyword evidence="9 16" id="KW-0472">Membrane</keyword>
<dbReference type="Gene3D" id="2.10.25.10">
    <property type="entry name" value="Laminin"/>
    <property type="match status" value="1"/>
</dbReference>
<evidence type="ECO:0000256" key="4">
    <source>
        <dbReference type="ARBA" id="ARBA00022461"/>
    </source>
</evidence>
<dbReference type="PANTHER" id="PTHR11690">
    <property type="entry name" value="AMILORIDE-SENSITIVE SODIUM CHANNEL-RELATED"/>
    <property type="match status" value="1"/>
</dbReference>
<evidence type="ECO:0000256" key="8">
    <source>
        <dbReference type="ARBA" id="ARBA00023065"/>
    </source>
</evidence>
<reference evidence="18 19" key="2">
    <citation type="journal article" date="2019" name="G3 (Bethesda)">
        <title>Hybrid Assembly of the Genome of the Entomopathogenic Nematode Steinernema carpocapsae Identifies the X-Chromosome.</title>
        <authorList>
            <person name="Serra L."/>
            <person name="Macchietto M."/>
            <person name="Macias-Munoz A."/>
            <person name="McGill C.J."/>
            <person name="Rodriguez I.M."/>
            <person name="Rodriguez B."/>
            <person name="Murad R."/>
            <person name="Mortazavi A."/>
        </authorList>
    </citation>
    <scope>NUCLEOTIDE SEQUENCE [LARGE SCALE GENOMIC DNA]</scope>
    <source>
        <strain evidence="18 19">ALL</strain>
    </source>
</reference>
<dbReference type="EMBL" id="AZBU02000002">
    <property type="protein sequence ID" value="TKR96533.1"/>
    <property type="molecule type" value="Genomic_DNA"/>
</dbReference>
<keyword evidence="11" id="KW-0325">Glycoprotein</keyword>
<feature type="transmembrane region" description="Helical" evidence="16">
    <location>
        <begin position="406"/>
        <end position="433"/>
    </location>
</feature>
<evidence type="ECO:0000256" key="14">
    <source>
        <dbReference type="PROSITE-ProRule" id="PRU00076"/>
    </source>
</evidence>
<protein>
    <recommendedName>
        <fullName evidence="17">EGF-like domain-containing protein</fullName>
    </recommendedName>
</protein>
<evidence type="ECO:0000256" key="1">
    <source>
        <dbReference type="ARBA" id="ARBA00004141"/>
    </source>
</evidence>
<evidence type="ECO:0000256" key="2">
    <source>
        <dbReference type="ARBA" id="ARBA00007193"/>
    </source>
</evidence>
<evidence type="ECO:0000313" key="18">
    <source>
        <dbReference type="EMBL" id="TKR96533.1"/>
    </source>
</evidence>
<dbReference type="Gene3D" id="2.60.470.10">
    <property type="entry name" value="Acid-sensing ion channels like domains"/>
    <property type="match status" value="1"/>
</dbReference>
<dbReference type="PRINTS" id="PR01078">
    <property type="entry name" value="AMINACHANNEL"/>
</dbReference>
<reference evidence="18 19" key="1">
    <citation type="journal article" date="2015" name="Genome Biol.">
        <title>Comparative genomics of Steinernema reveals deeply conserved gene regulatory networks.</title>
        <authorList>
            <person name="Dillman A.R."/>
            <person name="Macchietto M."/>
            <person name="Porter C.F."/>
            <person name="Rogers A."/>
            <person name="Williams B."/>
            <person name="Antoshechkin I."/>
            <person name="Lee M.M."/>
            <person name="Goodwin Z."/>
            <person name="Lu X."/>
            <person name="Lewis E.E."/>
            <person name="Goodrich-Blair H."/>
            <person name="Stock S.P."/>
            <person name="Adams B.J."/>
            <person name="Sternberg P.W."/>
            <person name="Mortazavi A."/>
        </authorList>
    </citation>
    <scope>NUCLEOTIDE SEQUENCE [LARGE SCALE GENOMIC DNA]</scope>
    <source>
        <strain evidence="18 19">ALL</strain>
    </source>
</reference>
<keyword evidence="19" id="KW-1185">Reference proteome</keyword>
<evidence type="ECO:0000256" key="12">
    <source>
        <dbReference type="ARBA" id="ARBA00023201"/>
    </source>
</evidence>
<keyword evidence="10 14" id="KW-1015">Disulfide bond</keyword>
<dbReference type="InterPro" id="IPR000152">
    <property type="entry name" value="EGF-type_Asp/Asn_hydroxyl_site"/>
</dbReference>
<dbReference type="STRING" id="34508.A0A4U5PJ59"/>
<evidence type="ECO:0000256" key="11">
    <source>
        <dbReference type="ARBA" id="ARBA00023180"/>
    </source>
</evidence>
<evidence type="ECO:0000256" key="3">
    <source>
        <dbReference type="ARBA" id="ARBA00022448"/>
    </source>
</evidence>
<dbReference type="Pfam" id="PF00858">
    <property type="entry name" value="ASC"/>
    <property type="match status" value="1"/>
</dbReference>
<dbReference type="GO" id="GO:0015280">
    <property type="term" value="F:ligand-gated sodium channel activity"/>
    <property type="evidence" value="ECO:0007669"/>
    <property type="project" value="TreeGrafter"/>
</dbReference>
<keyword evidence="3 15" id="KW-0813">Transport</keyword>
<keyword evidence="12 15" id="KW-0739">Sodium transport</keyword>
<dbReference type="CDD" id="cd00054">
    <property type="entry name" value="EGF_CA"/>
    <property type="match status" value="1"/>
</dbReference>
<dbReference type="InterPro" id="IPR001873">
    <property type="entry name" value="ENaC"/>
</dbReference>
<accession>A0A4U5PJ59</accession>
<name>A0A4U5PJ59_STECR</name>
<keyword evidence="5 15" id="KW-0812">Transmembrane</keyword>
<feature type="disulfide bond" evidence="14">
    <location>
        <begin position="90"/>
        <end position="99"/>
    </location>
</feature>
<dbReference type="SUPFAM" id="SSF57196">
    <property type="entry name" value="EGF/Laminin"/>
    <property type="match status" value="1"/>
</dbReference>
<evidence type="ECO:0000313" key="19">
    <source>
        <dbReference type="Proteomes" id="UP000298663"/>
    </source>
</evidence>
<evidence type="ECO:0000256" key="10">
    <source>
        <dbReference type="ARBA" id="ARBA00023157"/>
    </source>
</evidence>
<dbReference type="InterPro" id="IPR000742">
    <property type="entry name" value="EGF"/>
</dbReference>
<dbReference type="PROSITE" id="PS50026">
    <property type="entry name" value="EGF_3"/>
    <property type="match status" value="1"/>
</dbReference>
<dbReference type="Gene3D" id="1.10.287.770">
    <property type="entry name" value="YojJ-like"/>
    <property type="match status" value="1"/>
</dbReference>
<evidence type="ECO:0000256" key="5">
    <source>
        <dbReference type="ARBA" id="ARBA00022692"/>
    </source>
</evidence>
<keyword evidence="4 15" id="KW-0894">Sodium channel</keyword>
<evidence type="ECO:0000256" key="16">
    <source>
        <dbReference type="SAM" id="Phobius"/>
    </source>
</evidence>
<gene>
    <name evidence="18" type="ORF">L596_010536</name>
</gene>
<evidence type="ECO:0000256" key="15">
    <source>
        <dbReference type="RuleBase" id="RU000679"/>
    </source>
</evidence>
<keyword evidence="14" id="KW-0245">EGF-like domain</keyword>
<comment type="similarity">
    <text evidence="2 15">Belongs to the amiloride-sensitive sodium channel (TC 1.A.6) family.</text>
</comment>
<evidence type="ECO:0000256" key="9">
    <source>
        <dbReference type="ARBA" id="ARBA00023136"/>
    </source>
</evidence>
<comment type="subcellular location">
    <subcellularLocation>
        <location evidence="1">Membrane</location>
        <topology evidence="1">Multi-pass membrane protein</topology>
    </subcellularLocation>
</comment>
<dbReference type="GO" id="GO:0005886">
    <property type="term" value="C:plasma membrane"/>
    <property type="evidence" value="ECO:0007669"/>
    <property type="project" value="TreeGrafter"/>
</dbReference>
<dbReference type="PROSITE" id="PS00010">
    <property type="entry name" value="ASX_HYDROXYL"/>
    <property type="match status" value="1"/>
</dbReference>
<comment type="caution">
    <text evidence="14">Lacks conserved residue(s) required for the propagation of feature annotation.</text>
</comment>
<keyword evidence="6 16" id="KW-1133">Transmembrane helix</keyword>
<proteinExistence type="inferred from homology"/>
<dbReference type="AlphaFoldDB" id="A0A4U5PJ59"/>
<keyword evidence="8 15" id="KW-0406">Ion transport</keyword>
<feature type="domain" description="EGF-like" evidence="17">
    <location>
        <begin position="56"/>
        <end position="100"/>
    </location>
</feature>
<dbReference type="PANTHER" id="PTHR11690:SF177">
    <property type="entry name" value="EGF-LIKE DOMAIN-CONTAINING PROTEIN"/>
    <property type="match status" value="1"/>
</dbReference>